<dbReference type="Proteomes" id="UP000184387">
    <property type="component" value="Unassembled WGS sequence"/>
</dbReference>
<dbReference type="SUPFAM" id="SSF53955">
    <property type="entry name" value="Lysozyme-like"/>
    <property type="match status" value="1"/>
</dbReference>
<dbReference type="STRING" id="198092.SAMN02745194_00661"/>
<feature type="chain" id="PRO_5012115871" evidence="5">
    <location>
        <begin position="19"/>
        <end position="717"/>
    </location>
</feature>
<evidence type="ECO:0000256" key="1">
    <source>
        <dbReference type="ARBA" id="ARBA00007734"/>
    </source>
</evidence>
<gene>
    <name evidence="7" type="ORF">SAMN02745194_00661</name>
</gene>
<feature type="compositionally biased region" description="Basic and acidic residues" evidence="4">
    <location>
        <begin position="22"/>
        <end position="40"/>
    </location>
</feature>
<dbReference type="InterPro" id="IPR008939">
    <property type="entry name" value="Lytic_TGlycosylase_superhlx_U"/>
</dbReference>
<comment type="similarity">
    <text evidence="2">Belongs to the virb1 family.</text>
</comment>
<dbReference type="Pfam" id="PF01464">
    <property type="entry name" value="SLT"/>
    <property type="match status" value="1"/>
</dbReference>
<feature type="compositionally biased region" description="Low complexity" evidence="4">
    <location>
        <begin position="256"/>
        <end position="268"/>
    </location>
</feature>
<evidence type="ECO:0000256" key="2">
    <source>
        <dbReference type="ARBA" id="ARBA00009387"/>
    </source>
</evidence>
<evidence type="ECO:0000259" key="6">
    <source>
        <dbReference type="Pfam" id="PF01464"/>
    </source>
</evidence>
<name>A0A1M6CCH4_9PROT</name>
<dbReference type="PROSITE" id="PS00922">
    <property type="entry name" value="TRANSGLYCOSYLASE"/>
    <property type="match status" value="1"/>
</dbReference>
<dbReference type="PANTHER" id="PTHR37423">
    <property type="entry name" value="SOLUBLE LYTIC MUREIN TRANSGLYCOSYLASE-RELATED"/>
    <property type="match status" value="1"/>
</dbReference>
<comment type="similarity">
    <text evidence="1">Belongs to the transglycosylase Slt family.</text>
</comment>
<feature type="signal peptide" evidence="5">
    <location>
        <begin position="1"/>
        <end position="18"/>
    </location>
</feature>
<reference evidence="7 8" key="1">
    <citation type="submission" date="2016-11" db="EMBL/GenBank/DDBJ databases">
        <authorList>
            <person name="Jaros S."/>
            <person name="Januszkiewicz K."/>
            <person name="Wedrychowicz H."/>
        </authorList>
    </citation>
    <scope>NUCLEOTIDE SEQUENCE [LARGE SCALE GENOMIC DNA]</scope>
    <source>
        <strain evidence="7 8">DSM 14916</strain>
    </source>
</reference>
<dbReference type="PANTHER" id="PTHR37423:SF2">
    <property type="entry name" value="MEMBRANE-BOUND LYTIC MUREIN TRANSGLYCOSYLASE C"/>
    <property type="match status" value="1"/>
</dbReference>
<dbReference type="InterPro" id="IPR023346">
    <property type="entry name" value="Lysozyme-like_dom_sf"/>
</dbReference>
<dbReference type="GO" id="GO:0008933">
    <property type="term" value="F:peptidoglycan lytic transglycosylase activity"/>
    <property type="evidence" value="ECO:0007669"/>
    <property type="project" value="InterPro"/>
</dbReference>
<dbReference type="SUPFAM" id="SSF48435">
    <property type="entry name" value="Bacterial muramidases"/>
    <property type="match status" value="1"/>
</dbReference>
<dbReference type="InterPro" id="IPR000189">
    <property type="entry name" value="Transglyc_AS"/>
</dbReference>
<feature type="compositionally biased region" description="Low complexity" evidence="4">
    <location>
        <begin position="46"/>
        <end position="56"/>
    </location>
</feature>
<feature type="domain" description="Transglycosylase SLT" evidence="6">
    <location>
        <begin position="542"/>
        <end position="650"/>
    </location>
</feature>
<sequence>MRTLLALALALCGPIAQAAPHRAQESQSRREQVLPRDATRHARGTPARAPASSRPALRTQLREPAARRGAGGTLQRDFARALSPSAVRALSGRRPRAVASRRQVKPARLARIRPHAPEPIAPARLPSTRLAELHTPQEIALSFARTPLAGIAAPSAPSLPQPLAPSDAARLRRIFELQARGEMAQAMRETERLDDRRLIGHVLADRWRTGGVEPTVAELRAWLSDHADHPDAPRLHGLLVTRLPRGAEAPPLPGAPVAEEVPQPGQEVPPEEREPPAAAARPLVRNPALDRTVAEMAGRGDVQDALRHIANTRGMTPAYAAALQTDVALALFTSGRDEDSFRIASMAARFPGAPAQASYVAGLSAWGLGQYETALPYFERAARNDAAPAVLRAAAAFWTARAAVRARRPQGYVPWMLQAAQEPRTFYGLVARRALGLPPGFAWEGEVAGEAEGAVLAETAGGWRALALIQIGQRARAEAELRRLWSVARGNPALARAMLAAATGAGMTELATMLASQAQAADGRPRDYARFPVPRLEPMGGWRADPALIYGLARQESNFDPDAVSPAGARGLMQVMPATAAFITGDSNLREASGTRRLHDPGYSLELGQRYLLHLSSQENVKGDLIRLLAAYNAGPGNLSRWMPTNRHREDPFLFIESIPFNETRAYVQRVLAYSWIYASRLGLPSPSLDALAAGSAPRFMGVDELARLVARNRGVR</sequence>
<dbReference type="AlphaFoldDB" id="A0A1M6CCH4"/>
<protein>
    <submittedName>
        <fullName evidence="7">Soluble lytic murein transglycosylase</fullName>
    </submittedName>
</protein>
<feature type="region of interest" description="Disordered" evidence="4">
    <location>
        <begin position="18"/>
        <end position="74"/>
    </location>
</feature>
<evidence type="ECO:0000256" key="3">
    <source>
        <dbReference type="ARBA" id="ARBA00022729"/>
    </source>
</evidence>
<proteinExistence type="inferred from homology"/>
<dbReference type="InterPro" id="IPR008258">
    <property type="entry name" value="Transglycosylase_SLT_dom_1"/>
</dbReference>
<dbReference type="Gene3D" id="1.10.530.10">
    <property type="match status" value="1"/>
</dbReference>
<dbReference type="RefSeq" id="WP_073131393.1">
    <property type="nucleotide sequence ID" value="NZ_FQZF01000003.1"/>
</dbReference>
<accession>A0A1M6CCH4</accession>
<dbReference type="CDD" id="cd13401">
    <property type="entry name" value="Slt70-like"/>
    <property type="match status" value="1"/>
</dbReference>
<dbReference type="GO" id="GO:0016020">
    <property type="term" value="C:membrane"/>
    <property type="evidence" value="ECO:0007669"/>
    <property type="project" value="InterPro"/>
</dbReference>
<keyword evidence="8" id="KW-1185">Reference proteome</keyword>
<evidence type="ECO:0000313" key="8">
    <source>
        <dbReference type="Proteomes" id="UP000184387"/>
    </source>
</evidence>
<evidence type="ECO:0000313" key="7">
    <source>
        <dbReference type="EMBL" id="SHI58696.1"/>
    </source>
</evidence>
<dbReference type="GO" id="GO:0004553">
    <property type="term" value="F:hydrolase activity, hydrolyzing O-glycosyl compounds"/>
    <property type="evidence" value="ECO:0007669"/>
    <property type="project" value="InterPro"/>
</dbReference>
<feature type="region of interest" description="Disordered" evidence="4">
    <location>
        <begin position="245"/>
        <end position="279"/>
    </location>
</feature>
<keyword evidence="3 5" id="KW-0732">Signal</keyword>
<evidence type="ECO:0000256" key="4">
    <source>
        <dbReference type="SAM" id="MobiDB-lite"/>
    </source>
</evidence>
<dbReference type="EMBL" id="FQZF01000003">
    <property type="protein sequence ID" value="SHI58696.1"/>
    <property type="molecule type" value="Genomic_DNA"/>
</dbReference>
<dbReference type="GO" id="GO:0000270">
    <property type="term" value="P:peptidoglycan metabolic process"/>
    <property type="evidence" value="ECO:0007669"/>
    <property type="project" value="InterPro"/>
</dbReference>
<dbReference type="GO" id="GO:0042597">
    <property type="term" value="C:periplasmic space"/>
    <property type="evidence" value="ECO:0007669"/>
    <property type="project" value="InterPro"/>
</dbReference>
<organism evidence="7 8">
    <name type="scientific">Muricoccus roseus</name>
    <dbReference type="NCBI Taxonomy" id="198092"/>
    <lineage>
        <taxon>Bacteria</taxon>
        <taxon>Pseudomonadati</taxon>
        <taxon>Pseudomonadota</taxon>
        <taxon>Alphaproteobacteria</taxon>
        <taxon>Acetobacterales</taxon>
        <taxon>Roseomonadaceae</taxon>
        <taxon>Muricoccus</taxon>
    </lineage>
</organism>
<evidence type="ECO:0000256" key="5">
    <source>
        <dbReference type="SAM" id="SignalP"/>
    </source>
</evidence>
<dbReference type="Gene3D" id="1.25.20.10">
    <property type="entry name" value="Bacterial muramidases"/>
    <property type="match status" value="1"/>
</dbReference>